<evidence type="ECO:0000313" key="4">
    <source>
        <dbReference type="Proteomes" id="UP000646827"/>
    </source>
</evidence>
<dbReference type="InterPro" id="IPR013094">
    <property type="entry name" value="AB_hydrolase_3"/>
</dbReference>
<dbReference type="AlphaFoldDB" id="A0A8H7RYB5"/>
<protein>
    <recommendedName>
        <fullName evidence="2">Alpha/beta hydrolase fold-3 domain-containing protein</fullName>
    </recommendedName>
</protein>
<dbReference type="EMBL" id="JAEPRB010000230">
    <property type="protein sequence ID" value="KAG2218427.1"/>
    <property type="molecule type" value="Genomic_DNA"/>
</dbReference>
<sequence>MTTEERATPIHPSYAALFEKNKNNPRPSGGMISPQEYRENLDKGAKESISLPKVIEKEMVITYNNLDVNIVLYRPPESNEDDILPIVIYYHGGGFVFGSKNSHSIAIRQICIENNIAAMFVDYSLAPEAQFPTAHEECYAAFAWTLENGKDINIDISKIAVCGDSAGGSLAAAVPLMAKERGIQHDAIKAQILVYPWLAPNSYISALQSYREFGNGNYPLSTKDIIYYDKAYFPQKETTKFSHPLLATVDELRDLPPALVLTAEADILRDEGEAYARKLTEAMVPTTAVRLLGAGKEL</sequence>
<dbReference type="GO" id="GO:0016787">
    <property type="term" value="F:hydrolase activity"/>
    <property type="evidence" value="ECO:0007669"/>
    <property type="project" value="UniProtKB-KW"/>
</dbReference>
<dbReference type="OrthoDB" id="408631at2759"/>
<feature type="domain" description="Alpha/beta hydrolase fold-3" evidence="2">
    <location>
        <begin position="87"/>
        <end position="293"/>
    </location>
</feature>
<dbReference type="Pfam" id="PF07859">
    <property type="entry name" value="Abhydrolase_3"/>
    <property type="match status" value="1"/>
</dbReference>
<gene>
    <name evidence="3" type="ORF">INT45_013171</name>
</gene>
<keyword evidence="4" id="KW-1185">Reference proteome</keyword>
<dbReference type="Gene3D" id="3.40.50.1820">
    <property type="entry name" value="alpha/beta hydrolase"/>
    <property type="match status" value="1"/>
</dbReference>
<accession>A0A8H7RYB5</accession>
<evidence type="ECO:0000256" key="1">
    <source>
        <dbReference type="ARBA" id="ARBA00022801"/>
    </source>
</evidence>
<name>A0A8H7RYB5_9FUNG</name>
<proteinExistence type="predicted"/>
<dbReference type="PANTHER" id="PTHR48081">
    <property type="entry name" value="AB HYDROLASE SUPERFAMILY PROTEIN C4A8.06C"/>
    <property type="match status" value="1"/>
</dbReference>
<keyword evidence="1" id="KW-0378">Hydrolase</keyword>
<dbReference type="Proteomes" id="UP000646827">
    <property type="component" value="Unassembled WGS sequence"/>
</dbReference>
<evidence type="ECO:0000259" key="2">
    <source>
        <dbReference type="Pfam" id="PF07859"/>
    </source>
</evidence>
<dbReference type="PANTHER" id="PTHR48081:SF8">
    <property type="entry name" value="ALPHA_BETA HYDROLASE FOLD-3 DOMAIN-CONTAINING PROTEIN-RELATED"/>
    <property type="match status" value="1"/>
</dbReference>
<organism evidence="3 4">
    <name type="scientific">Circinella minor</name>
    <dbReference type="NCBI Taxonomy" id="1195481"/>
    <lineage>
        <taxon>Eukaryota</taxon>
        <taxon>Fungi</taxon>
        <taxon>Fungi incertae sedis</taxon>
        <taxon>Mucoromycota</taxon>
        <taxon>Mucoromycotina</taxon>
        <taxon>Mucoromycetes</taxon>
        <taxon>Mucorales</taxon>
        <taxon>Lichtheimiaceae</taxon>
        <taxon>Circinella</taxon>
    </lineage>
</organism>
<dbReference type="InterPro" id="IPR050300">
    <property type="entry name" value="GDXG_lipolytic_enzyme"/>
</dbReference>
<comment type="caution">
    <text evidence="3">The sequence shown here is derived from an EMBL/GenBank/DDBJ whole genome shotgun (WGS) entry which is preliminary data.</text>
</comment>
<evidence type="ECO:0000313" key="3">
    <source>
        <dbReference type="EMBL" id="KAG2218427.1"/>
    </source>
</evidence>
<reference evidence="3 4" key="1">
    <citation type="submission" date="2020-12" db="EMBL/GenBank/DDBJ databases">
        <title>Metabolic potential, ecology and presence of endohyphal bacteria is reflected in genomic diversity of Mucoromycotina.</title>
        <authorList>
            <person name="Muszewska A."/>
            <person name="Okrasinska A."/>
            <person name="Steczkiewicz K."/>
            <person name="Drgas O."/>
            <person name="Orlowska M."/>
            <person name="Perlinska-Lenart U."/>
            <person name="Aleksandrzak-Piekarczyk T."/>
            <person name="Szatraj K."/>
            <person name="Zielenkiewicz U."/>
            <person name="Pilsyk S."/>
            <person name="Malc E."/>
            <person name="Mieczkowski P."/>
            <person name="Kruszewska J.S."/>
            <person name="Biernat P."/>
            <person name="Pawlowska J."/>
        </authorList>
    </citation>
    <scope>NUCLEOTIDE SEQUENCE [LARGE SCALE GENOMIC DNA]</scope>
    <source>
        <strain evidence="3 4">CBS 142.35</strain>
    </source>
</reference>
<dbReference type="SUPFAM" id="SSF53474">
    <property type="entry name" value="alpha/beta-Hydrolases"/>
    <property type="match status" value="1"/>
</dbReference>
<dbReference type="InterPro" id="IPR029058">
    <property type="entry name" value="AB_hydrolase_fold"/>
</dbReference>